<keyword evidence="2 3" id="KW-0040">ANK repeat</keyword>
<feature type="compositionally biased region" description="Pro residues" evidence="4">
    <location>
        <begin position="197"/>
        <end position="208"/>
    </location>
</feature>
<dbReference type="AlphaFoldDB" id="W7TND5"/>
<proteinExistence type="predicted"/>
<dbReference type="PANTHER" id="PTHR24171">
    <property type="entry name" value="ANKYRIN REPEAT DOMAIN-CONTAINING PROTEIN 39-RELATED"/>
    <property type="match status" value="1"/>
</dbReference>
<keyword evidence="6" id="KW-1185">Reference proteome</keyword>
<evidence type="ECO:0000313" key="5">
    <source>
        <dbReference type="EMBL" id="EWM22229.1"/>
    </source>
</evidence>
<accession>W7TND5</accession>
<dbReference type="InterPro" id="IPR036770">
    <property type="entry name" value="Ankyrin_rpt-contain_sf"/>
</dbReference>
<feature type="region of interest" description="Disordered" evidence="4">
    <location>
        <begin position="254"/>
        <end position="292"/>
    </location>
</feature>
<feature type="repeat" description="ANK" evidence="3">
    <location>
        <begin position="57"/>
        <end position="89"/>
    </location>
</feature>
<dbReference type="SUPFAM" id="SSF48403">
    <property type="entry name" value="Ankyrin repeat"/>
    <property type="match status" value="1"/>
</dbReference>
<sequence>MADPPGRPPPSPTMSQRLLGKEKRHSAIHSAAERGDLEEIKAAAILDSKVVNLKGHMGRTPLMCAARWGQLQAVQLLLHLGAPVEETDVANRTCLQWAIQYGRMGVARFLLRHGANLEHVDAAGMTPLHYAVSYLQPEAVKMLLALGASPCRKNVNGATPRALLARRAAVTAEVGVIEVLLQEAEATRELEKGSVPPRTPLPLTPPIALPSSFPTTASLLDSPAPEGDYPSHHPAPTRRNAALFLAPPAPASVPLSMLSPPPSKIPRLLSPQPPPSQGAPGGSREAGGAEMTSACMSTDESFQLEPNAMTMDAAHASFSVGDPGMVESCYSEADSGAERGYQEAGGSEWQPYTPALPWSSSWQQEQRPSSYRSSNSAQGNQACSLPSLVRTCGPGGENPSPTANALDPVGGRSYQEMCDDLDGLKDLAELFDA</sequence>
<dbReference type="EMBL" id="AZIL01002245">
    <property type="protein sequence ID" value="EWM22229.1"/>
    <property type="molecule type" value="Genomic_DNA"/>
</dbReference>
<evidence type="ECO:0000256" key="3">
    <source>
        <dbReference type="PROSITE-ProRule" id="PRU00023"/>
    </source>
</evidence>
<feature type="repeat" description="ANK" evidence="3">
    <location>
        <begin position="90"/>
        <end position="122"/>
    </location>
</feature>
<evidence type="ECO:0000313" key="6">
    <source>
        <dbReference type="Proteomes" id="UP000019335"/>
    </source>
</evidence>
<dbReference type="Pfam" id="PF12796">
    <property type="entry name" value="Ank_2"/>
    <property type="match status" value="1"/>
</dbReference>
<dbReference type="Gene3D" id="1.25.40.20">
    <property type="entry name" value="Ankyrin repeat-containing domain"/>
    <property type="match status" value="1"/>
</dbReference>
<feature type="repeat" description="ANK" evidence="3">
    <location>
        <begin position="123"/>
        <end position="155"/>
    </location>
</feature>
<dbReference type="Pfam" id="PF13637">
    <property type="entry name" value="Ank_4"/>
    <property type="match status" value="1"/>
</dbReference>
<organism evidence="5 6">
    <name type="scientific">Nannochloropsis gaditana</name>
    <dbReference type="NCBI Taxonomy" id="72520"/>
    <lineage>
        <taxon>Eukaryota</taxon>
        <taxon>Sar</taxon>
        <taxon>Stramenopiles</taxon>
        <taxon>Ochrophyta</taxon>
        <taxon>Eustigmatophyceae</taxon>
        <taxon>Eustigmatales</taxon>
        <taxon>Monodopsidaceae</taxon>
        <taxon>Nannochloropsis</taxon>
    </lineage>
</organism>
<reference evidence="5 6" key="1">
    <citation type="journal article" date="2014" name="Mol. Plant">
        <title>Chromosome Scale Genome Assembly and Transcriptome Profiling of Nannochloropsis gaditana in Nitrogen Depletion.</title>
        <authorList>
            <person name="Corteggiani Carpinelli E."/>
            <person name="Telatin A."/>
            <person name="Vitulo N."/>
            <person name="Forcato C."/>
            <person name="D'Angelo M."/>
            <person name="Schiavon R."/>
            <person name="Vezzi A."/>
            <person name="Giacometti G.M."/>
            <person name="Morosinotto T."/>
            <person name="Valle G."/>
        </authorList>
    </citation>
    <scope>NUCLEOTIDE SEQUENCE [LARGE SCALE GENOMIC DNA]</scope>
    <source>
        <strain evidence="5 6">B-31</strain>
    </source>
</reference>
<feature type="compositionally biased region" description="Polar residues" evidence="4">
    <location>
        <begin position="358"/>
        <end position="384"/>
    </location>
</feature>
<dbReference type="OrthoDB" id="10254927at2759"/>
<evidence type="ECO:0000256" key="4">
    <source>
        <dbReference type="SAM" id="MobiDB-lite"/>
    </source>
</evidence>
<feature type="region of interest" description="Disordered" evidence="4">
    <location>
        <begin position="337"/>
        <end position="411"/>
    </location>
</feature>
<protein>
    <submittedName>
        <fullName evidence="5">Ankyrin repeat protein</fullName>
    </submittedName>
</protein>
<dbReference type="PROSITE" id="PS50297">
    <property type="entry name" value="ANK_REP_REGION"/>
    <property type="match status" value="3"/>
</dbReference>
<evidence type="ECO:0000256" key="2">
    <source>
        <dbReference type="ARBA" id="ARBA00023043"/>
    </source>
</evidence>
<evidence type="ECO:0000256" key="1">
    <source>
        <dbReference type="ARBA" id="ARBA00022737"/>
    </source>
</evidence>
<feature type="region of interest" description="Disordered" evidence="4">
    <location>
        <begin position="188"/>
        <end position="237"/>
    </location>
</feature>
<gene>
    <name evidence="5" type="ORF">Naga_100724g3</name>
</gene>
<dbReference type="SMART" id="SM00248">
    <property type="entry name" value="ANK"/>
    <property type="match status" value="4"/>
</dbReference>
<dbReference type="PROSITE" id="PS50088">
    <property type="entry name" value="ANK_REPEAT"/>
    <property type="match status" value="3"/>
</dbReference>
<dbReference type="Proteomes" id="UP000019335">
    <property type="component" value="Unassembled WGS sequence"/>
</dbReference>
<comment type="caution">
    <text evidence="5">The sequence shown here is derived from an EMBL/GenBank/DDBJ whole genome shotgun (WGS) entry which is preliminary data.</text>
</comment>
<dbReference type="InterPro" id="IPR002110">
    <property type="entry name" value="Ankyrin_rpt"/>
</dbReference>
<keyword evidence="1" id="KW-0677">Repeat</keyword>
<name>W7TND5_9STRA</name>
<dbReference type="PANTHER" id="PTHR24171:SF9">
    <property type="entry name" value="ANKYRIN REPEAT DOMAIN-CONTAINING PROTEIN 39"/>
    <property type="match status" value="1"/>
</dbReference>